<gene>
    <name evidence="5" type="ORF">DYY88_14960</name>
</gene>
<dbReference type="InterPro" id="IPR015889">
    <property type="entry name" value="Intradiol_dOase_core"/>
</dbReference>
<keyword evidence="3" id="KW-0560">Oxidoreductase</keyword>
<dbReference type="PANTHER" id="PTHR33711:SF11">
    <property type="entry name" value="DIOXYGENASE"/>
    <property type="match status" value="1"/>
</dbReference>
<organism evidence="5 6">
    <name type="scientific">Leptolyngbya iicbica LK</name>
    <dbReference type="NCBI Taxonomy" id="2294035"/>
    <lineage>
        <taxon>Bacteria</taxon>
        <taxon>Bacillati</taxon>
        <taxon>Cyanobacteriota</taxon>
        <taxon>Cyanophyceae</taxon>
        <taxon>Leptolyngbyales</taxon>
        <taxon>Leptolyngbyaceae</taxon>
        <taxon>Leptolyngbya group</taxon>
        <taxon>Leptolyngbya</taxon>
        <taxon>Leptolyngbya iicbica</taxon>
    </lineage>
</organism>
<evidence type="ECO:0000313" key="5">
    <source>
        <dbReference type="EMBL" id="RZM77864.1"/>
    </source>
</evidence>
<accession>A0A4Q7E6X7</accession>
<dbReference type="Pfam" id="PF00775">
    <property type="entry name" value="Dioxygenase_C"/>
    <property type="match status" value="1"/>
</dbReference>
<evidence type="ECO:0000256" key="3">
    <source>
        <dbReference type="ARBA" id="ARBA00023002"/>
    </source>
</evidence>
<dbReference type="Gene3D" id="2.60.130.10">
    <property type="entry name" value="Aromatic compound dioxygenase"/>
    <property type="match status" value="1"/>
</dbReference>
<dbReference type="AlphaFoldDB" id="A0A4Q7E6X7"/>
<dbReference type="OrthoDB" id="9805815at2"/>
<keyword evidence="6" id="KW-1185">Reference proteome</keyword>
<dbReference type="PROSITE" id="PS51257">
    <property type="entry name" value="PROKAR_LIPOPROTEIN"/>
    <property type="match status" value="1"/>
</dbReference>
<dbReference type="EMBL" id="QVFV01000003">
    <property type="protein sequence ID" value="RZM77864.1"/>
    <property type="molecule type" value="Genomic_DNA"/>
</dbReference>
<comment type="caution">
    <text evidence="5">The sequence shown here is derived from an EMBL/GenBank/DDBJ whole genome shotgun (WGS) entry which is preliminary data.</text>
</comment>
<dbReference type="SUPFAM" id="SSF49482">
    <property type="entry name" value="Aromatic compound dioxygenase"/>
    <property type="match status" value="1"/>
</dbReference>
<dbReference type="Proteomes" id="UP000292459">
    <property type="component" value="Unassembled WGS sequence"/>
</dbReference>
<reference evidence="5 6" key="1">
    <citation type="submission" date="2018-11" db="EMBL/GenBank/DDBJ databases">
        <title>Whole genome sequencing of an environmental sample.</title>
        <authorList>
            <person name="Sarangi A.N."/>
            <person name="Singh D."/>
            <person name="Tripathy S."/>
        </authorList>
    </citation>
    <scope>NUCLEOTIDE SEQUENCE [LARGE SCALE GENOMIC DNA]</scope>
    <source>
        <strain evidence="5 6">Lakshadweep</strain>
    </source>
</reference>
<dbReference type="RefSeq" id="WP_072041325.1">
    <property type="nucleotide sequence ID" value="NZ_QVFV01000003.1"/>
</dbReference>
<dbReference type="InterPro" id="IPR050770">
    <property type="entry name" value="Intradiol_RC_Dioxygenase"/>
</dbReference>
<proteinExistence type="inferred from homology"/>
<dbReference type="InterPro" id="IPR000627">
    <property type="entry name" value="Intradiol_dOase_C"/>
</dbReference>
<dbReference type="PANTHER" id="PTHR33711">
    <property type="entry name" value="DIOXYGENASE, PUTATIVE (AFU_ORTHOLOGUE AFUA_2G02910)-RELATED"/>
    <property type="match status" value="1"/>
</dbReference>
<dbReference type="GO" id="GO:0016702">
    <property type="term" value="F:oxidoreductase activity, acting on single donors with incorporation of molecular oxygen, incorporation of two atoms of oxygen"/>
    <property type="evidence" value="ECO:0007669"/>
    <property type="project" value="InterPro"/>
</dbReference>
<sequence length="214" mass="23690">MSLSRSVRHSRRVLLKTGPFFLGSWALAACRPRFTESSLRTTEPLASAQNLPATPACGDAPTPPQTSGPFYRLNSPERTSLLEPGFTGTPIMLTGQVLSTNCQPIAGAALEFWHTNAQGEYDNSGFTFRGQQFSDAEGRYQLETIAPGIYPGRTRHIHVRIKSETYATLTTQLYFPAEPLNEGDFLYQPELLMSVDNSGERLQAQFNFVLARNV</sequence>
<evidence type="ECO:0000256" key="1">
    <source>
        <dbReference type="ARBA" id="ARBA00007825"/>
    </source>
</evidence>
<evidence type="ECO:0000256" key="2">
    <source>
        <dbReference type="ARBA" id="ARBA00022964"/>
    </source>
</evidence>
<comment type="similarity">
    <text evidence="1">Belongs to the intradiol ring-cleavage dioxygenase family.</text>
</comment>
<feature type="domain" description="Intradiol ring-cleavage dioxygenases" evidence="4">
    <location>
        <begin position="87"/>
        <end position="210"/>
    </location>
</feature>
<keyword evidence="2 5" id="KW-0223">Dioxygenase</keyword>
<dbReference type="GO" id="GO:0008199">
    <property type="term" value="F:ferric iron binding"/>
    <property type="evidence" value="ECO:0007669"/>
    <property type="project" value="InterPro"/>
</dbReference>
<evidence type="ECO:0000313" key="6">
    <source>
        <dbReference type="Proteomes" id="UP000292459"/>
    </source>
</evidence>
<dbReference type="CDD" id="cd00421">
    <property type="entry name" value="intradiol_dioxygenase"/>
    <property type="match status" value="1"/>
</dbReference>
<evidence type="ECO:0000259" key="4">
    <source>
        <dbReference type="Pfam" id="PF00775"/>
    </source>
</evidence>
<protein>
    <submittedName>
        <fullName evidence="5">Intradiol ring-cleavage dioxygenase</fullName>
    </submittedName>
</protein>
<name>A0A4Q7E6X7_9CYAN</name>